<organism evidence="2 3">
    <name type="scientific">Peronospora belbahrii</name>
    <dbReference type="NCBI Taxonomy" id="622444"/>
    <lineage>
        <taxon>Eukaryota</taxon>
        <taxon>Sar</taxon>
        <taxon>Stramenopiles</taxon>
        <taxon>Oomycota</taxon>
        <taxon>Peronosporomycetes</taxon>
        <taxon>Peronosporales</taxon>
        <taxon>Peronosporaceae</taxon>
        <taxon>Peronospora</taxon>
    </lineage>
</organism>
<dbReference type="PANTHER" id="PTHR37984">
    <property type="entry name" value="PROTEIN CBG26694"/>
    <property type="match status" value="1"/>
</dbReference>
<dbReference type="InterPro" id="IPR001584">
    <property type="entry name" value="Integrase_cat-core"/>
</dbReference>
<dbReference type="EMBL" id="CAKLCB010000025">
    <property type="protein sequence ID" value="CAH0513743.1"/>
    <property type="molecule type" value="Genomic_DNA"/>
</dbReference>
<evidence type="ECO:0000313" key="3">
    <source>
        <dbReference type="Proteomes" id="UP001158986"/>
    </source>
</evidence>
<keyword evidence="3" id="KW-1185">Reference proteome</keyword>
<reference evidence="2 3" key="1">
    <citation type="submission" date="2021-11" db="EMBL/GenBank/DDBJ databases">
        <authorList>
            <person name="Islam A."/>
            <person name="Islam S."/>
            <person name="Flora M.S."/>
            <person name="Rahman M."/>
            <person name="Ziaur R.M."/>
            <person name="Epstein J.H."/>
            <person name="Hassan M."/>
            <person name="Klassen M."/>
            <person name="Woodard K."/>
            <person name="Webb A."/>
            <person name="Webby R.J."/>
            <person name="El Zowalaty M.E."/>
        </authorList>
    </citation>
    <scope>NUCLEOTIDE SEQUENCE [LARGE SCALE GENOMIC DNA]</scope>
    <source>
        <strain evidence="2">Pbs1</strain>
    </source>
</reference>
<dbReference type="InterPro" id="IPR036397">
    <property type="entry name" value="RNaseH_sf"/>
</dbReference>
<dbReference type="PROSITE" id="PS50994">
    <property type="entry name" value="INTEGRASE"/>
    <property type="match status" value="1"/>
</dbReference>
<dbReference type="InterPro" id="IPR050951">
    <property type="entry name" value="Retrovirus_Pol_polyprotein"/>
</dbReference>
<dbReference type="Gene3D" id="3.30.420.10">
    <property type="entry name" value="Ribonuclease H-like superfamily/Ribonuclease H"/>
    <property type="match status" value="1"/>
</dbReference>
<evidence type="ECO:0000259" key="1">
    <source>
        <dbReference type="PROSITE" id="PS50994"/>
    </source>
</evidence>
<protein>
    <recommendedName>
        <fullName evidence="1">Integrase catalytic domain-containing protein</fullName>
    </recommendedName>
</protein>
<dbReference type="InterPro" id="IPR012337">
    <property type="entry name" value="RNaseH-like_sf"/>
</dbReference>
<dbReference type="PANTHER" id="PTHR37984:SF5">
    <property type="entry name" value="PROTEIN NYNRIN-LIKE"/>
    <property type="match status" value="1"/>
</dbReference>
<proteinExistence type="predicted"/>
<gene>
    <name evidence="2" type="ORF">PBS001_LOCUS542</name>
</gene>
<comment type="caution">
    <text evidence="2">The sequence shown here is derived from an EMBL/GenBank/DDBJ whole genome shotgun (WGS) entry which is preliminary data.</text>
</comment>
<feature type="domain" description="Integrase catalytic" evidence="1">
    <location>
        <begin position="26"/>
        <end position="133"/>
    </location>
</feature>
<dbReference type="Proteomes" id="UP001158986">
    <property type="component" value="Unassembled WGS sequence"/>
</dbReference>
<accession>A0ABN8CR32</accession>
<sequence>MWGHVWIARPGKEDQICSARLQEMSKQHTPYRLSRWIIFRSHRVNTELLIWVDVFTGYVMAKSSASRAAQTISEGYEECVFHRFGASEAICHDREPGFLSDVFRAFRRMVGQRQQATIAYRPQANRTAQKLVR</sequence>
<dbReference type="SUPFAM" id="SSF53098">
    <property type="entry name" value="Ribonuclease H-like"/>
    <property type="match status" value="1"/>
</dbReference>
<name>A0ABN8CR32_9STRA</name>
<evidence type="ECO:0000313" key="2">
    <source>
        <dbReference type="EMBL" id="CAH0513743.1"/>
    </source>
</evidence>